<evidence type="ECO:0000313" key="2">
    <source>
        <dbReference type="Proteomes" id="UP000515123"/>
    </source>
</evidence>
<organism evidence="2 3">
    <name type="scientific">Ananas comosus</name>
    <name type="common">Pineapple</name>
    <name type="synonym">Ananas ananas</name>
    <dbReference type="NCBI Taxonomy" id="4615"/>
    <lineage>
        <taxon>Eukaryota</taxon>
        <taxon>Viridiplantae</taxon>
        <taxon>Streptophyta</taxon>
        <taxon>Embryophyta</taxon>
        <taxon>Tracheophyta</taxon>
        <taxon>Spermatophyta</taxon>
        <taxon>Magnoliopsida</taxon>
        <taxon>Liliopsida</taxon>
        <taxon>Poales</taxon>
        <taxon>Bromeliaceae</taxon>
        <taxon>Bromelioideae</taxon>
        <taxon>Ananas</taxon>
    </lineage>
</organism>
<keyword evidence="2" id="KW-1185">Reference proteome</keyword>
<feature type="signal peptide" evidence="1">
    <location>
        <begin position="1"/>
        <end position="21"/>
    </location>
</feature>
<dbReference type="AlphaFoldDB" id="A0A6P5FQI3"/>
<name>A0A6P5FQI3_ANACO</name>
<dbReference type="Proteomes" id="UP000515123">
    <property type="component" value="Linkage group 10"/>
</dbReference>
<dbReference type="GeneID" id="109716782"/>
<proteinExistence type="predicted"/>
<keyword evidence="1" id="KW-0732">Signal</keyword>
<sequence length="108" mass="11441">MLRKAFLALSVLFLMLSGCSGSAFVSSTSAPVPVPASAPAQNDTDCSMKFTYVKGQPHTVGSYPDGHSFGNLPGPSPVRQSQITPYRVLQPDRPAISVGRGSPYQGHY</sequence>
<evidence type="ECO:0000313" key="3">
    <source>
        <dbReference type="RefSeq" id="XP_020097942.1"/>
    </source>
</evidence>
<feature type="chain" id="PRO_5027574523" evidence="1">
    <location>
        <begin position="22"/>
        <end position="108"/>
    </location>
</feature>
<protein>
    <submittedName>
        <fullName evidence="3">Uncharacterized protein LOC109716782 isoform X2</fullName>
    </submittedName>
</protein>
<dbReference type="RefSeq" id="XP_020097942.1">
    <property type="nucleotide sequence ID" value="XM_020242353.1"/>
</dbReference>
<dbReference type="PROSITE" id="PS51257">
    <property type="entry name" value="PROKAR_LIPOPROTEIN"/>
    <property type="match status" value="1"/>
</dbReference>
<accession>A0A6P5FQI3</accession>
<reference evidence="2" key="1">
    <citation type="journal article" date="2015" name="Nat. Genet.">
        <title>The pineapple genome and the evolution of CAM photosynthesis.</title>
        <authorList>
            <person name="Ming R."/>
            <person name="VanBuren R."/>
            <person name="Wai C.M."/>
            <person name="Tang H."/>
            <person name="Schatz M.C."/>
            <person name="Bowers J.E."/>
            <person name="Lyons E."/>
            <person name="Wang M.L."/>
            <person name="Chen J."/>
            <person name="Biggers E."/>
            <person name="Zhang J."/>
            <person name="Huang L."/>
            <person name="Zhang L."/>
            <person name="Miao W."/>
            <person name="Zhang J."/>
            <person name="Ye Z."/>
            <person name="Miao C."/>
            <person name="Lin Z."/>
            <person name="Wang H."/>
            <person name="Zhou H."/>
            <person name="Yim W.C."/>
            <person name="Priest H.D."/>
            <person name="Zheng C."/>
            <person name="Woodhouse M."/>
            <person name="Edger P.P."/>
            <person name="Guyot R."/>
            <person name="Guo H.B."/>
            <person name="Guo H."/>
            <person name="Zheng G."/>
            <person name="Singh R."/>
            <person name="Sharma A."/>
            <person name="Min X."/>
            <person name="Zheng Y."/>
            <person name="Lee H."/>
            <person name="Gurtowski J."/>
            <person name="Sedlazeck F.J."/>
            <person name="Harkess A."/>
            <person name="McKain M.R."/>
            <person name="Liao Z."/>
            <person name="Fang J."/>
            <person name="Liu J."/>
            <person name="Zhang X."/>
            <person name="Zhang Q."/>
            <person name="Hu W."/>
            <person name="Qin Y."/>
            <person name="Wang K."/>
            <person name="Chen L.Y."/>
            <person name="Shirley N."/>
            <person name="Lin Y.R."/>
            <person name="Liu L.Y."/>
            <person name="Hernandez A.G."/>
            <person name="Wright C.L."/>
            <person name="Bulone V."/>
            <person name="Tuskan G.A."/>
            <person name="Heath K."/>
            <person name="Zee F."/>
            <person name="Moore P.H."/>
            <person name="Sunkar R."/>
            <person name="Leebens-Mack J.H."/>
            <person name="Mockler T."/>
            <person name="Bennetzen J.L."/>
            <person name="Freeling M."/>
            <person name="Sankoff D."/>
            <person name="Paterson A.H."/>
            <person name="Zhu X."/>
            <person name="Yang X."/>
            <person name="Smith J.A."/>
            <person name="Cushman J.C."/>
            <person name="Paull R.E."/>
            <person name="Yu Q."/>
        </authorList>
    </citation>
    <scope>NUCLEOTIDE SEQUENCE [LARGE SCALE GENOMIC DNA]</scope>
    <source>
        <strain evidence="2">cv. F153</strain>
    </source>
</reference>
<reference evidence="3" key="2">
    <citation type="submission" date="2025-08" db="UniProtKB">
        <authorList>
            <consortium name="RefSeq"/>
        </authorList>
    </citation>
    <scope>IDENTIFICATION</scope>
    <source>
        <tissue evidence="3">Leaf</tissue>
    </source>
</reference>
<evidence type="ECO:0000256" key="1">
    <source>
        <dbReference type="SAM" id="SignalP"/>
    </source>
</evidence>
<gene>
    <name evidence="3" type="primary">LOC109716782</name>
</gene>